<dbReference type="PANTHER" id="PTHR35024">
    <property type="entry name" value="HYPOTHETICAL CYTOSOLIC PROTEIN"/>
    <property type="match status" value="1"/>
</dbReference>
<sequence>MADFIDDISINTIIGPGSFVNGSLSVPGFLRVDGDINGDIKTPGRVIIAENARVRGNIHAKSITIGGMVQGDVIAPESVIVLSTGLILGSVLTKKIRLDDDVFLHGYCFAVDNQAEFEKAEKEYKNRQGLAASALVHSR</sequence>
<dbReference type="InterPro" id="IPR007607">
    <property type="entry name" value="BacA/B"/>
</dbReference>
<protein>
    <recommendedName>
        <fullName evidence="3">Cell shape determination protein CcmA</fullName>
    </recommendedName>
</protein>
<name>A0A0E2E3Z6_TREDN</name>
<dbReference type="AlphaFoldDB" id="A0A0E2E3Z6"/>
<evidence type="ECO:0000313" key="2">
    <source>
        <dbReference type="EMBL" id="EMB33180.1"/>
    </source>
</evidence>
<organism evidence="2">
    <name type="scientific">Treponema denticola H-22</name>
    <dbReference type="NCBI Taxonomy" id="999432"/>
    <lineage>
        <taxon>Bacteria</taxon>
        <taxon>Pseudomonadati</taxon>
        <taxon>Spirochaetota</taxon>
        <taxon>Spirochaetia</taxon>
        <taxon>Spirochaetales</taxon>
        <taxon>Treponemataceae</taxon>
        <taxon>Treponema</taxon>
    </lineage>
</organism>
<dbReference type="HOGENOM" id="CLU_072799_6_5_12"/>
<reference evidence="2" key="1">
    <citation type="submission" date="2012-01" db="EMBL/GenBank/DDBJ databases">
        <title>The Genome Sequence of Treponema denticola H-22.</title>
        <authorList>
            <consortium name="The Broad Institute Genome Sequencing Platform"/>
            <person name="Earl A."/>
            <person name="Ward D."/>
            <person name="Feldgarden M."/>
            <person name="Gevers D."/>
            <person name="Blanton J.M."/>
            <person name="Fenno C.J."/>
            <person name="Baranova O.V."/>
            <person name="Mathney J."/>
            <person name="Dewhirst F.E."/>
            <person name="Izard J."/>
            <person name="Young S.K."/>
            <person name="Zeng Q."/>
            <person name="Gargeya S."/>
            <person name="Fitzgerald M."/>
            <person name="Haas B."/>
            <person name="Abouelleil A."/>
            <person name="Alvarado L."/>
            <person name="Arachchi H.M."/>
            <person name="Berlin A."/>
            <person name="Chapman S.B."/>
            <person name="Gearin G."/>
            <person name="Goldberg J."/>
            <person name="Griggs A."/>
            <person name="Gujja S."/>
            <person name="Hansen M."/>
            <person name="Heiman D."/>
            <person name="Howarth C."/>
            <person name="Larimer J."/>
            <person name="Lui A."/>
            <person name="MacDonald P.J.P."/>
            <person name="McCowen C."/>
            <person name="Montmayeur A."/>
            <person name="Murphy C."/>
            <person name="Neiman D."/>
            <person name="Pearson M."/>
            <person name="Priest M."/>
            <person name="Roberts A."/>
            <person name="Saif S."/>
            <person name="Shea T."/>
            <person name="Sisk P."/>
            <person name="Stolte C."/>
            <person name="Sykes S."/>
            <person name="Wortman J."/>
            <person name="Nusbaum C."/>
            <person name="Birren B."/>
        </authorList>
    </citation>
    <scope>NUCLEOTIDE SEQUENCE [LARGE SCALE GENOMIC DNA]</scope>
    <source>
        <strain evidence="2">H-22</strain>
    </source>
</reference>
<dbReference type="Proteomes" id="UP000011705">
    <property type="component" value="Chromosome"/>
</dbReference>
<evidence type="ECO:0008006" key="3">
    <source>
        <dbReference type="Google" id="ProtNLM"/>
    </source>
</evidence>
<comment type="caution">
    <text evidence="2">The sequence shown here is derived from an EMBL/GenBank/DDBJ whole genome shotgun (WGS) entry which is preliminary data.</text>
</comment>
<dbReference type="Pfam" id="PF04519">
    <property type="entry name" value="Bactofilin"/>
    <property type="match status" value="1"/>
</dbReference>
<dbReference type="PANTHER" id="PTHR35024:SF4">
    <property type="entry name" value="POLYMER-FORMING CYTOSKELETAL PROTEIN"/>
    <property type="match status" value="1"/>
</dbReference>
<accession>A0A0E2E3Z6</accession>
<dbReference type="PATRIC" id="fig|999432.5.peg.1597"/>
<proteinExistence type="inferred from homology"/>
<comment type="similarity">
    <text evidence="1">Belongs to the bactofilin family.</text>
</comment>
<gene>
    <name evidence="2" type="ORF">HMPREF9726_01541</name>
</gene>
<evidence type="ECO:0000256" key="1">
    <source>
        <dbReference type="ARBA" id="ARBA00044755"/>
    </source>
</evidence>
<dbReference type="EMBL" id="AGDV01000012">
    <property type="protein sequence ID" value="EMB33180.1"/>
    <property type="molecule type" value="Genomic_DNA"/>
</dbReference>
<dbReference type="RefSeq" id="WP_002684666.1">
    <property type="nucleotide sequence ID" value="NZ_CM001795.1"/>
</dbReference>